<dbReference type="Pfam" id="PF11788">
    <property type="entry name" value="MRP-L46"/>
    <property type="match status" value="1"/>
</dbReference>
<dbReference type="AlphaFoldDB" id="A0AAD9FWV9"/>
<dbReference type="PANTHER" id="PTHR13124">
    <property type="entry name" value="39S RIBOSOMAL PROTEIN L46, MITOCHONDRIAL PRECURSOR-RELATED"/>
    <property type="match status" value="1"/>
</dbReference>
<accession>A0AAD9FWV9</accession>
<feature type="domain" description="Large ribosomal subunit protein mL46 N-terminal" evidence="1">
    <location>
        <begin position="34"/>
        <end position="92"/>
    </location>
</feature>
<evidence type="ECO:0000313" key="2">
    <source>
        <dbReference type="EMBL" id="KAK1927709.1"/>
    </source>
</evidence>
<reference evidence="2" key="1">
    <citation type="submission" date="2023-02" db="EMBL/GenBank/DDBJ databases">
        <title>Identification and recombinant expression of a fungal hydrolase from Papiliotrema laurentii that hydrolyzes apple cutin and clears colloidal polyester polyurethane.</title>
        <authorList>
            <consortium name="DOE Joint Genome Institute"/>
            <person name="Roman V.A."/>
            <person name="Bojanowski C."/>
            <person name="Crable B.R."/>
            <person name="Wagner D.N."/>
            <person name="Hung C.S."/>
            <person name="Nadeau L.J."/>
            <person name="Schratz L."/>
            <person name="Haridas S."/>
            <person name="Pangilinan J."/>
            <person name="Lipzen A."/>
            <person name="Na H."/>
            <person name="Yan M."/>
            <person name="Ng V."/>
            <person name="Grigoriev I.V."/>
            <person name="Spatafora J.W."/>
            <person name="Barlow D."/>
            <person name="Biffinger J."/>
            <person name="Kelley-Loughnane N."/>
            <person name="Varaljay V.A."/>
            <person name="Crookes-Goodson W.J."/>
        </authorList>
    </citation>
    <scope>NUCLEOTIDE SEQUENCE</scope>
    <source>
        <strain evidence="2">5307AH</strain>
    </source>
</reference>
<name>A0AAD9FWV9_PAPLA</name>
<sequence>MSFGPRSIAKAAASCSKASTRASSSSSTSTLPPLRASLILSRQPLLTRPQHPLEEAYHTHNRNLRHALSNPLPEHFYFREGSLPHRRYQHAEWQYLKETYGPVIAGPEPSVGEIPPEREHEEMPRDHWEQVDAERGERSLERKPEEEVFCLVQTKEGNQWTFPEIVLGQGETLDGAIESRITGTNGWFDGKTMDTWLVTKKPIGMIKKGKERTYFLKSHILAGEPRLTKDAPWKSYAWLTKSELQARLSEQKQNQWEDVRPVFGARD</sequence>
<evidence type="ECO:0000259" key="1">
    <source>
        <dbReference type="Pfam" id="PF11788"/>
    </source>
</evidence>
<dbReference type="EMBL" id="JAODAN010000001">
    <property type="protein sequence ID" value="KAK1927709.1"/>
    <property type="molecule type" value="Genomic_DNA"/>
</dbReference>
<keyword evidence="3" id="KW-1185">Reference proteome</keyword>
<gene>
    <name evidence="2" type="ORF">DB88DRAFT_478955</name>
</gene>
<dbReference type="GO" id="GO:0003735">
    <property type="term" value="F:structural constituent of ribosome"/>
    <property type="evidence" value="ECO:0007669"/>
    <property type="project" value="InterPro"/>
</dbReference>
<dbReference type="Proteomes" id="UP001182556">
    <property type="component" value="Unassembled WGS sequence"/>
</dbReference>
<dbReference type="GO" id="GO:0005762">
    <property type="term" value="C:mitochondrial large ribosomal subunit"/>
    <property type="evidence" value="ECO:0007669"/>
    <property type="project" value="TreeGrafter"/>
</dbReference>
<dbReference type="PANTHER" id="PTHR13124:SF12">
    <property type="entry name" value="LARGE RIBOSOMAL SUBUNIT PROTEIN ML46"/>
    <property type="match status" value="1"/>
</dbReference>
<dbReference type="InterPro" id="IPR021757">
    <property type="entry name" value="Ribosomal_mL46_N"/>
</dbReference>
<proteinExistence type="predicted"/>
<dbReference type="Gene3D" id="3.90.79.10">
    <property type="entry name" value="Nucleoside Triphosphate Pyrophosphohydrolase"/>
    <property type="match status" value="1"/>
</dbReference>
<dbReference type="InterPro" id="IPR040008">
    <property type="entry name" value="Ribosomal_mL46"/>
</dbReference>
<evidence type="ECO:0000313" key="3">
    <source>
        <dbReference type="Proteomes" id="UP001182556"/>
    </source>
</evidence>
<comment type="caution">
    <text evidence="2">The sequence shown here is derived from an EMBL/GenBank/DDBJ whole genome shotgun (WGS) entry which is preliminary data.</text>
</comment>
<protein>
    <recommendedName>
        <fullName evidence="1">Large ribosomal subunit protein mL46 N-terminal domain-containing protein</fullName>
    </recommendedName>
</protein>
<organism evidence="2 3">
    <name type="scientific">Papiliotrema laurentii</name>
    <name type="common">Cryptococcus laurentii</name>
    <dbReference type="NCBI Taxonomy" id="5418"/>
    <lineage>
        <taxon>Eukaryota</taxon>
        <taxon>Fungi</taxon>
        <taxon>Dikarya</taxon>
        <taxon>Basidiomycota</taxon>
        <taxon>Agaricomycotina</taxon>
        <taxon>Tremellomycetes</taxon>
        <taxon>Tremellales</taxon>
        <taxon>Rhynchogastremaceae</taxon>
        <taxon>Papiliotrema</taxon>
    </lineage>
</organism>